<dbReference type="AlphaFoldDB" id="A0A1Y2HN84"/>
<evidence type="ECO:0000256" key="1">
    <source>
        <dbReference type="SAM" id="MobiDB-lite"/>
    </source>
</evidence>
<organism evidence="2 3">
    <name type="scientific">Catenaria anguillulae PL171</name>
    <dbReference type="NCBI Taxonomy" id="765915"/>
    <lineage>
        <taxon>Eukaryota</taxon>
        <taxon>Fungi</taxon>
        <taxon>Fungi incertae sedis</taxon>
        <taxon>Blastocladiomycota</taxon>
        <taxon>Blastocladiomycetes</taxon>
        <taxon>Blastocladiales</taxon>
        <taxon>Catenariaceae</taxon>
        <taxon>Catenaria</taxon>
    </lineage>
</organism>
<protein>
    <submittedName>
        <fullName evidence="2">Uncharacterized protein</fullName>
    </submittedName>
</protein>
<evidence type="ECO:0000313" key="2">
    <source>
        <dbReference type="EMBL" id="ORZ36056.1"/>
    </source>
</evidence>
<dbReference type="EMBL" id="MCFL01000019">
    <property type="protein sequence ID" value="ORZ36056.1"/>
    <property type="molecule type" value="Genomic_DNA"/>
</dbReference>
<accession>A0A1Y2HN84</accession>
<name>A0A1Y2HN84_9FUNG</name>
<keyword evidence="3" id="KW-1185">Reference proteome</keyword>
<evidence type="ECO:0000313" key="3">
    <source>
        <dbReference type="Proteomes" id="UP000193411"/>
    </source>
</evidence>
<feature type="compositionally biased region" description="Polar residues" evidence="1">
    <location>
        <begin position="14"/>
        <end position="26"/>
    </location>
</feature>
<proteinExistence type="predicted"/>
<feature type="compositionally biased region" description="Basic and acidic residues" evidence="1">
    <location>
        <begin position="1"/>
        <end position="10"/>
    </location>
</feature>
<dbReference type="Proteomes" id="UP000193411">
    <property type="component" value="Unassembled WGS sequence"/>
</dbReference>
<comment type="caution">
    <text evidence="2">The sequence shown here is derived from an EMBL/GenBank/DDBJ whole genome shotgun (WGS) entry which is preliminary data.</text>
</comment>
<feature type="region of interest" description="Disordered" evidence="1">
    <location>
        <begin position="1"/>
        <end position="46"/>
    </location>
</feature>
<reference evidence="2 3" key="1">
    <citation type="submission" date="2016-07" db="EMBL/GenBank/DDBJ databases">
        <title>Pervasive Adenine N6-methylation of Active Genes in Fungi.</title>
        <authorList>
            <consortium name="DOE Joint Genome Institute"/>
            <person name="Mondo S.J."/>
            <person name="Dannebaum R.O."/>
            <person name="Kuo R.C."/>
            <person name="Labutti K."/>
            <person name="Haridas S."/>
            <person name="Kuo A."/>
            <person name="Salamov A."/>
            <person name="Ahrendt S.R."/>
            <person name="Lipzen A."/>
            <person name="Sullivan W."/>
            <person name="Andreopoulos W.B."/>
            <person name="Clum A."/>
            <person name="Lindquist E."/>
            <person name="Daum C."/>
            <person name="Ramamoorthy G.K."/>
            <person name="Gryganskyi A."/>
            <person name="Culley D."/>
            <person name="Magnuson J.K."/>
            <person name="James T.Y."/>
            <person name="O'Malley M.A."/>
            <person name="Stajich J.E."/>
            <person name="Spatafora J.W."/>
            <person name="Visel A."/>
            <person name="Grigoriev I.V."/>
        </authorList>
    </citation>
    <scope>NUCLEOTIDE SEQUENCE [LARGE SCALE GENOMIC DNA]</scope>
    <source>
        <strain evidence="2 3">PL171</strain>
    </source>
</reference>
<sequence>MFESVSHREPFVASQPSSAGNNSARSTKPGIAKSDECGEQQPPSVACGIDGKLPTVPVFTEHCSTLSDPAVHNDTPKTPQSSVSRVASFVPLVRSKSYLPLFALDSGIPGAVSHSLSLSVSAITRQSVAQAMSRGCVSTIREKDLLTKNGLAVATLHDVCPRLGEDMWGEMSDLVALGGRAEVLLVQRGAVLAILRRSVQ</sequence>
<gene>
    <name evidence="2" type="ORF">BCR44DRAFT_33911</name>
</gene>